<dbReference type="InterPro" id="IPR006716">
    <property type="entry name" value="ERG2_sigma1_rcpt-like"/>
</dbReference>
<evidence type="ECO:0000256" key="2">
    <source>
        <dbReference type="ARBA" id="ARBA00004586"/>
    </source>
</evidence>
<dbReference type="GO" id="GO:0005640">
    <property type="term" value="C:nuclear outer membrane"/>
    <property type="evidence" value="ECO:0007669"/>
    <property type="project" value="UniProtKB-SubCell"/>
</dbReference>
<dbReference type="OMA" id="AMYVIHA"/>
<sequence length="223" mass="25763">MLACLRNVVILTICVAVFVYLVNIWLANKKYIFSEEAIIKIGKKYQEPTVDMKKVIESIHKDFKAMYPDHILPKDDVQFVFFNAGGWLGAIYMMHASLTEFVLVYGTTMDTSGHSGRYWVNRTDIILSGEMLEWKEGEVKSKVHKPGSVVKYAWGEASAVTYKANMWKLSYGRGFIPSALPYVTSSYIFGNHDYLSLYNMFKIHVKSFWQEFVYCITHINELF</sequence>
<reference evidence="12 14" key="2">
    <citation type="journal article" date="2013" name="Nature">
        <title>Insights into bilaterian evolution from three spiralian genomes.</title>
        <authorList>
            <person name="Simakov O."/>
            <person name="Marletaz F."/>
            <person name="Cho S.J."/>
            <person name="Edsinger-Gonzales E."/>
            <person name="Havlak P."/>
            <person name="Hellsten U."/>
            <person name="Kuo D.H."/>
            <person name="Larsson T."/>
            <person name="Lv J."/>
            <person name="Arendt D."/>
            <person name="Savage R."/>
            <person name="Osoegawa K."/>
            <person name="de Jong P."/>
            <person name="Grimwood J."/>
            <person name="Chapman J.A."/>
            <person name="Shapiro H."/>
            <person name="Aerts A."/>
            <person name="Otillar R.P."/>
            <person name="Terry A.Y."/>
            <person name="Boore J.L."/>
            <person name="Grigoriev I.V."/>
            <person name="Lindberg D.R."/>
            <person name="Seaver E.C."/>
            <person name="Weisblat D.A."/>
            <person name="Putnam N.H."/>
            <person name="Rokhsar D.S."/>
        </authorList>
    </citation>
    <scope>NUCLEOTIDE SEQUENCE</scope>
</reference>
<evidence type="ECO:0000256" key="5">
    <source>
        <dbReference type="ARBA" id="ARBA00020208"/>
    </source>
</evidence>
<organism evidence="13 14">
    <name type="scientific">Helobdella robusta</name>
    <name type="common">Californian leech</name>
    <dbReference type="NCBI Taxonomy" id="6412"/>
    <lineage>
        <taxon>Eukaryota</taxon>
        <taxon>Metazoa</taxon>
        <taxon>Spiralia</taxon>
        <taxon>Lophotrochozoa</taxon>
        <taxon>Annelida</taxon>
        <taxon>Clitellata</taxon>
        <taxon>Hirudinea</taxon>
        <taxon>Rhynchobdellida</taxon>
        <taxon>Glossiphoniidae</taxon>
        <taxon>Helobdella</taxon>
    </lineage>
</organism>
<evidence type="ECO:0000256" key="10">
    <source>
        <dbReference type="ARBA" id="ARBA00033467"/>
    </source>
</evidence>
<keyword evidence="9 11" id="KW-0472">Membrane</keyword>
<dbReference type="STRING" id="6412.T1G322"/>
<evidence type="ECO:0000256" key="7">
    <source>
        <dbReference type="ARBA" id="ARBA00022824"/>
    </source>
</evidence>
<dbReference type="AlphaFoldDB" id="T1G322"/>
<evidence type="ECO:0000313" key="14">
    <source>
        <dbReference type="Proteomes" id="UP000015101"/>
    </source>
</evidence>
<dbReference type="Pfam" id="PF04622">
    <property type="entry name" value="ERG2_Sigma1R"/>
    <property type="match status" value="1"/>
</dbReference>
<evidence type="ECO:0000256" key="9">
    <source>
        <dbReference type="ARBA" id="ARBA00023136"/>
    </source>
</evidence>
<dbReference type="EMBL" id="KB096365">
    <property type="protein sequence ID" value="ESO05163.1"/>
    <property type="molecule type" value="Genomic_DNA"/>
</dbReference>
<comment type="similarity">
    <text evidence="4 11">Belongs to the ERG2 family.</text>
</comment>
<evidence type="ECO:0000256" key="8">
    <source>
        <dbReference type="ARBA" id="ARBA00022989"/>
    </source>
</evidence>
<reference evidence="14" key="1">
    <citation type="submission" date="2012-12" db="EMBL/GenBank/DDBJ databases">
        <authorList>
            <person name="Hellsten U."/>
            <person name="Grimwood J."/>
            <person name="Chapman J.A."/>
            <person name="Shapiro H."/>
            <person name="Aerts A."/>
            <person name="Otillar R.P."/>
            <person name="Terry A.Y."/>
            <person name="Boore J.L."/>
            <person name="Simakov O."/>
            <person name="Marletaz F."/>
            <person name="Cho S.-J."/>
            <person name="Edsinger-Gonzales E."/>
            <person name="Havlak P."/>
            <person name="Kuo D.-H."/>
            <person name="Larsson T."/>
            <person name="Lv J."/>
            <person name="Arendt D."/>
            <person name="Savage R."/>
            <person name="Osoegawa K."/>
            <person name="de Jong P."/>
            <person name="Lindberg D.R."/>
            <person name="Seaver E.C."/>
            <person name="Weisblat D.A."/>
            <person name="Putnam N.H."/>
            <person name="Grigoriev I.V."/>
            <person name="Rokhsar D.S."/>
        </authorList>
    </citation>
    <scope>NUCLEOTIDE SEQUENCE</scope>
</reference>
<dbReference type="eggNOG" id="KOG4143">
    <property type="taxonomic scope" value="Eukaryota"/>
</dbReference>
<dbReference type="CTD" id="20215470"/>
<dbReference type="PANTHER" id="PTHR10868">
    <property type="entry name" value="SIGMA 1-TYPE OPIOID RECEPTOR-RELATED"/>
    <property type="match status" value="1"/>
</dbReference>
<evidence type="ECO:0000256" key="3">
    <source>
        <dbReference type="ARBA" id="ARBA00004649"/>
    </source>
</evidence>
<dbReference type="Proteomes" id="UP000015101">
    <property type="component" value="Unassembled WGS sequence"/>
</dbReference>
<evidence type="ECO:0000256" key="4">
    <source>
        <dbReference type="ARBA" id="ARBA00007141"/>
    </source>
</evidence>
<dbReference type="EnsemblMetazoa" id="HelroT77677">
    <property type="protein sequence ID" value="HelroP77677"/>
    <property type="gene ID" value="HelroG77677"/>
</dbReference>
<evidence type="ECO:0000256" key="11">
    <source>
        <dbReference type="RuleBase" id="RU368083"/>
    </source>
</evidence>
<reference evidence="13" key="3">
    <citation type="submission" date="2015-06" db="UniProtKB">
        <authorList>
            <consortium name="EnsemblMetazoa"/>
        </authorList>
    </citation>
    <scope>IDENTIFICATION</scope>
</reference>
<gene>
    <name evidence="13" type="primary">20215470</name>
    <name evidence="12" type="ORF">HELRODRAFT_77677</name>
</gene>
<protein>
    <recommendedName>
        <fullName evidence="5">Sigma non-opioid intracellular receptor 1</fullName>
    </recommendedName>
    <alternativeName>
        <fullName evidence="10">Sigma 1-type opioid receptor</fullName>
    </alternativeName>
</protein>
<feature type="transmembrane region" description="Helical" evidence="11">
    <location>
        <begin position="7"/>
        <end position="26"/>
    </location>
</feature>
<dbReference type="KEGG" id="hro:HELRODRAFT_77677"/>
<name>T1G322_HELRO</name>
<accession>T1G322</accession>
<keyword evidence="6 11" id="KW-0812">Transmembrane</keyword>
<dbReference type="GO" id="GO:0005637">
    <property type="term" value="C:nuclear inner membrane"/>
    <property type="evidence" value="ECO:0007669"/>
    <property type="project" value="UniProtKB-SubCell"/>
</dbReference>
<dbReference type="GO" id="GO:0005783">
    <property type="term" value="C:endoplasmic reticulum"/>
    <property type="evidence" value="ECO:0000318"/>
    <property type="project" value="GO_Central"/>
</dbReference>
<evidence type="ECO:0000256" key="6">
    <source>
        <dbReference type="ARBA" id="ARBA00022692"/>
    </source>
</evidence>
<evidence type="ECO:0000313" key="13">
    <source>
        <dbReference type="EnsemblMetazoa" id="HelroP77677"/>
    </source>
</evidence>
<dbReference type="PANTHER" id="PTHR10868:SF1">
    <property type="entry name" value="SIGMA NON-OPIOID INTRACELLULAR RECEPTOR 1"/>
    <property type="match status" value="1"/>
</dbReference>
<dbReference type="GeneID" id="20215470"/>
<dbReference type="InParanoid" id="T1G322"/>
<keyword evidence="7" id="KW-0256">Endoplasmic reticulum</keyword>
<dbReference type="EMBL" id="AMQM01003889">
    <property type="status" value="NOT_ANNOTATED_CDS"/>
    <property type="molecule type" value="Genomic_DNA"/>
</dbReference>
<evidence type="ECO:0000313" key="12">
    <source>
        <dbReference type="EMBL" id="ESO05163.1"/>
    </source>
</evidence>
<dbReference type="HOGENOM" id="CLU_085469_0_0_1"/>
<dbReference type="GO" id="GO:0005789">
    <property type="term" value="C:endoplasmic reticulum membrane"/>
    <property type="evidence" value="ECO:0007669"/>
    <property type="project" value="UniProtKB-SubCell"/>
</dbReference>
<keyword evidence="8 11" id="KW-1133">Transmembrane helix</keyword>
<dbReference type="OrthoDB" id="347124at2759"/>
<evidence type="ECO:0000256" key="1">
    <source>
        <dbReference type="ARBA" id="ARBA00004540"/>
    </source>
</evidence>
<keyword evidence="14" id="KW-1185">Reference proteome</keyword>
<proteinExistence type="inferred from homology"/>
<dbReference type="RefSeq" id="XP_009016478.1">
    <property type="nucleotide sequence ID" value="XM_009018230.1"/>
</dbReference>
<comment type="subcellular location">
    <subcellularLocation>
        <location evidence="2">Endoplasmic reticulum membrane</location>
    </subcellularLocation>
    <subcellularLocation>
        <location evidence="1">Nucleus inner membrane</location>
    </subcellularLocation>
    <subcellularLocation>
        <location evidence="3">Nucleus outer membrane</location>
    </subcellularLocation>
</comment>